<keyword evidence="1" id="KW-0547">Nucleotide-binding</keyword>
<dbReference type="PANTHER" id="PTHR24220:SF685">
    <property type="entry name" value="ABC TRANSPORTER RELATED"/>
    <property type="match status" value="1"/>
</dbReference>
<gene>
    <name evidence="5" type="ORF">GCM10023258_15930</name>
</gene>
<dbReference type="InterPro" id="IPR015854">
    <property type="entry name" value="ABC_transpr_LolD-like"/>
</dbReference>
<dbReference type="InterPro" id="IPR003593">
    <property type="entry name" value="AAA+_ATPase"/>
</dbReference>
<feature type="domain" description="ABC transporter" evidence="3">
    <location>
        <begin position="154"/>
        <end position="371"/>
    </location>
</feature>
<evidence type="ECO:0000256" key="1">
    <source>
        <dbReference type="ARBA" id="ARBA00022741"/>
    </source>
</evidence>
<dbReference type="Gene3D" id="3.40.630.30">
    <property type="match status" value="1"/>
</dbReference>
<comment type="caution">
    <text evidence="5">The sequence shown here is derived from an EMBL/GenBank/DDBJ whole genome shotgun (WGS) entry which is preliminary data.</text>
</comment>
<sequence>MHMAVWREAYADVMPADYLAGLSDERCAAGWRRRVDAGGQARTLVVVGPDGGIAGFASAGPSRDDDDAPTPWELHAINLTSAARGTGVADRLLDELLGDRDSSLWVVEANARAVAFYERRGFVDEGGRAEHDPTGTVEMRMVRLTPQALSAGTVRAEGLGVRFGDVVALDDVTVEAAPGGVLAVTGPSGAGKSTLLWALAGALADTATCAGRVTVGEEEVSPQAARDTTVRLGVAVVPQGNGLASVLTAAENCLVPLVAAGLPASEARDRVEQALLAVGLEDSGNHLIEELSGGQQQRVAVARALASQPLVLLADEPTSELDHANRERVLALLHDLAATGRTVVMATHDPEAAATAGHEIHLDEGRVVRRR</sequence>
<dbReference type="SMART" id="SM00382">
    <property type="entry name" value="AAA"/>
    <property type="match status" value="1"/>
</dbReference>
<reference evidence="6" key="1">
    <citation type="journal article" date="2019" name="Int. J. Syst. Evol. Microbiol.">
        <title>The Global Catalogue of Microorganisms (GCM) 10K type strain sequencing project: providing services to taxonomists for standard genome sequencing and annotation.</title>
        <authorList>
            <consortium name="The Broad Institute Genomics Platform"/>
            <consortium name="The Broad Institute Genome Sequencing Center for Infectious Disease"/>
            <person name="Wu L."/>
            <person name="Ma J."/>
        </authorList>
    </citation>
    <scope>NUCLEOTIDE SEQUENCE [LARGE SCALE GENOMIC DNA]</scope>
    <source>
        <strain evidence="6">JCM 17687</strain>
    </source>
</reference>
<evidence type="ECO:0000313" key="5">
    <source>
        <dbReference type="EMBL" id="GAA5024121.1"/>
    </source>
</evidence>
<dbReference type="InterPro" id="IPR027417">
    <property type="entry name" value="P-loop_NTPase"/>
</dbReference>
<evidence type="ECO:0008006" key="7">
    <source>
        <dbReference type="Google" id="ProtNLM"/>
    </source>
</evidence>
<dbReference type="PROSITE" id="PS51186">
    <property type="entry name" value="GNAT"/>
    <property type="match status" value="1"/>
</dbReference>
<evidence type="ECO:0000259" key="3">
    <source>
        <dbReference type="PROSITE" id="PS50893"/>
    </source>
</evidence>
<dbReference type="InterPro" id="IPR017871">
    <property type="entry name" value="ABC_transporter-like_CS"/>
</dbReference>
<dbReference type="Gene3D" id="3.40.50.300">
    <property type="entry name" value="P-loop containing nucleotide triphosphate hydrolases"/>
    <property type="match status" value="1"/>
</dbReference>
<dbReference type="PANTHER" id="PTHR24220">
    <property type="entry name" value="IMPORT ATP-BINDING PROTEIN"/>
    <property type="match status" value="1"/>
</dbReference>
<dbReference type="PROSITE" id="PS50893">
    <property type="entry name" value="ABC_TRANSPORTER_2"/>
    <property type="match status" value="1"/>
</dbReference>
<dbReference type="InterPro" id="IPR003439">
    <property type="entry name" value="ABC_transporter-like_ATP-bd"/>
</dbReference>
<proteinExistence type="predicted"/>
<keyword evidence="2" id="KW-0067">ATP-binding</keyword>
<dbReference type="EMBL" id="BAABIW010000011">
    <property type="protein sequence ID" value="GAA5024121.1"/>
    <property type="molecule type" value="Genomic_DNA"/>
</dbReference>
<dbReference type="SUPFAM" id="SSF52540">
    <property type="entry name" value="P-loop containing nucleoside triphosphate hydrolases"/>
    <property type="match status" value="1"/>
</dbReference>
<evidence type="ECO:0000259" key="4">
    <source>
        <dbReference type="PROSITE" id="PS51186"/>
    </source>
</evidence>
<dbReference type="Pfam" id="PF13673">
    <property type="entry name" value="Acetyltransf_10"/>
    <property type="match status" value="1"/>
</dbReference>
<dbReference type="Proteomes" id="UP001500427">
    <property type="component" value="Unassembled WGS sequence"/>
</dbReference>
<evidence type="ECO:0000313" key="6">
    <source>
        <dbReference type="Proteomes" id="UP001500427"/>
    </source>
</evidence>
<dbReference type="InterPro" id="IPR000182">
    <property type="entry name" value="GNAT_dom"/>
</dbReference>
<dbReference type="PROSITE" id="PS00211">
    <property type="entry name" value="ABC_TRANSPORTER_1"/>
    <property type="match status" value="1"/>
</dbReference>
<accession>A0ABP9J8H8</accession>
<organism evidence="5 6">
    <name type="scientific">Terrabacter aeriphilus</name>
    <dbReference type="NCBI Taxonomy" id="515662"/>
    <lineage>
        <taxon>Bacteria</taxon>
        <taxon>Bacillati</taxon>
        <taxon>Actinomycetota</taxon>
        <taxon>Actinomycetes</taxon>
        <taxon>Micrococcales</taxon>
        <taxon>Intrasporangiaceae</taxon>
        <taxon>Terrabacter</taxon>
    </lineage>
</organism>
<dbReference type="SUPFAM" id="SSF55729">
    <property type="entry name" value="Acyl-CoA N-acyltransferases (Nat)"/>
    <property type="match status" value="1"/>
</dbReference>
<dbReference type="InterPro" id="IPR016181">
    <property type="entry name" value="Acyl_CoA_acyltransferase"/>
</dbReference>
<evidence type="ECO:0000256" key="2">
    <source>
        <dbReference type="ARBA" id="ARBA00022840"/>
    </source>
</evidence>
<name>A0ABP9J8H8_9MICO</name>
<dbReference type="Pfam" id="PF00005">
    <property type="entry name" value="ABC_tran"/>
    <property type="match status" value="1"/>
</dbReference>
<protein>
    <recommendedName>
        <fullName evidence="7">ABC transport system ATP-binding protein</fullName>
    </recommendedName>
</protein>
<feature type="domain" description="N-acetyltransferase" evidence="4">
    <location>
        <begin position="1"/>
        <end position="144"/>
    </location>
</feature>
<keyword evidence="6" id="KW-1185">Reference proteome</keyword>